<organism evidence="1 2">
    <name type="scientific">Hyaloscypha bicolor E</name>
    <dbReference type="NCBI Taxonomy" id="1095630"/>
    <lineage>
        <taxon>Eukaryota</taxon>
        <taxon>Fungi</taxon>
        <taxon>Dikarya</taxon>
        <taxon>Ascomycota</taxon>
        <taxon>Pezizomycotina</taxon>
        <taxon>Leotiomycetes</taxon>
        <taxon>Helotiales</taxon>
        <taxon>Hyaloscyphaceae</taxon>
        <taxon>Hyaloscypha</taxon>
        <taxon>Hyaloscypha bicolor</taxon>
    </lineage>
</organism>
<dbReference type="Proteomes" id="UP000235371">
    <property type="component" value="Unassembled WGS sequence"/>
</dbReference>
<evidence type="ECO:0000313" key="1">
    <source>
        <dbReference type="EMBL" id="PMD51120.1"/>
    </source>
</evidence>
<reference evidence="1 2" key="1">
    <citation type="submission" date="2016-04" db="EMBL/GenBank/DDBJ databases">
        <title>A degradative enzymes factory behind the ericoid mycorrhizal symbiosis.</title>
        <authorList>
            <consortium name="DOE Joint Genome Institute"/>
            <person name="Martino E."/>
            <person name="Morin E."/>
            <person name="Grelet G."/>
            <person name="Kuo A."/>
            <person name="Kohler A."/>
            <person name="Daghino S."/>
            <person name="Barry K."/>
            <person name="Choi C."/>
            <person name="Cichocki N."/>
            <person name="Clum A."/>
            <person name="Copeland A."/>
            <person name="Hainaut M."/>
            <person name="Haridas S."/>
            <person name="Labutti K."/>
            <person name="Lindquist E."/>
            <person name="Lipzen A."/>
            <person name="Khouja H.-R."/>
            <person name="Murat C."/>
            <person name="Ohm R."/>
            <person name="Olson A."/>
            <person name="Spatafora J."/>
            <person name="Veneault-Fourrey C."/>
            <person name="Henrissat B."/>
            <person name="Grigoriev I."/>
            <person name="Martin F."/>
            <person name="Perotto S."/>
        </authorList>
    </citation>
    <scope>NUCLEOTIDE SEQUENCE [LARGE SCALE GENOMIC DNA]</scope>
    <source>
        <strain evidence="1 2">E</strain>
    </source>
</reference>
<proteinExistence type="predicted"/>
<sequence length="49" mass="5832">TIIVKDRAINKNREIWYLIYITSYIKATKIQVKSILNTLKILRNKDILV</sequence>
<dbReference type="AlphaFoldDB" id="A0A2J6SK55"/>
<name>A0A2J6SK55_9HELO</name>
<evidence type="ECO:0000313" key="2">
    <source>
        <dbReference type="Proteomes" id="UP000235371"/>
    </source>
</evidence>
<dbReference type="GeneID" id="36584242"/>
<dbReference type="RefSeq" id="XP_024728024.1">
    <property type="nucleotide sequence ID" value="XM_024876163.1"/>
</dbReference>
<accession>A0A2J6SK55</accession>
<dbReference type="InParanoid" id="A0A2J6SK55"/>
<protein>
    <submittedName>
        <fullName evidence="1">Uncharacterized protein</fullName>
    </submittedName>
</protein>
<keyword evidence="2" id="KW-1185">Reference proteome</keyword>
<feature type="non-terminal residue" evidence="1">
    <location>
        <position position="1"/>
    </location>
</feature>
<gene>
    <name evidence="1" type="ORF">K444DRAFT_545745</name>
</gene>
<dbReference type="EMBL" id="KZ613912">
    <property type="protein sequence ID" value="PMD51120.1"/>
    <property type="molecule type" value="Genomic_DNA"/>
</dbReference>